<proteinExistence type="predicted"/>
<name>A0A371PWJ8_STRIH</name>
<dbReference type="OrthoDB" id="2242583at2"/>
<keyword evidence="1" id="KW-1133">Transmembrane helix</keyword>
<evidence type="ECO:0000313" key="2">
    <source>
        <dbReference type="EMBL" id="REK86842.1"/>
    </source>
</evidence>
<sequence>MRRVARVLGTYVSRSPVTTGYVGLLLLTHLWCTSVLSTAEAQRVVLGVSTNLDNLQDRPVRVLAGSMLFFDGTLTEFTSLAFVGTLITLGIGVSVCLAWLERRYGAGRAVGIFVLGHLAATLLTAPLIHVAIAHGWYPDSVRHATDFGISYGAEAVLATGALLLKRARWLAAAGVVAWPVSGGDWSGVLPDFTTVGHLLAAAIGFACGACLLRAARRAAPAPAPQPDTALVE</sequence>
<dbReference type="Proteomes" id="UP000262477">
    <property type="component" value="Unassembled WGS sequence"/>
</dbReference>
<keyword evidence="1" id="KW-0472">Membrane</keyword>
<feature type="transmembrane region" description="Helical" evidence="1">
    <location>
        <begin position="77"/>
        <end position="100"/>
    </location>
</feature>
<dbReference type="RefSeq" id="WP_128510355.1">
    <property type="nucleotide sequence ID" value="NZ_QUAC01000235.1"/>
</dbReference>
<keyword evidence="3" id="KW-1185">Reference proteome</keyword>
<reference evidence="2 3" key="1">
    <citation type="submission" date="2018-08" db="EMBL/GenBank/DDBJ databases">
        <title>Streptomyces NEAU-D10 sp. nov., a novel Actinomycete isolated from soil.</title>
        <authorList>
            <person name="Jin L."/>
        </authorList>
    </citation>
    <scope>NUCLEOTIDE SEQUENCE [LARGE SCALE GENOMIC DNA]</scope>
    <source>
        <strain evidence="2 3">NEAU-D10</strain>
    </source>
</reference>
<keyword evidence="1" id="KW-0812">Transmembrane</keyword>
<gene>
    <name evidence="2" type="ORF">DY245_30160</name>
</gene>
<dbReference type="InterPro" id="IPR046862">
    <property type="entry name" value="Rhomboid_2"/>
</dbReference>
<protein>
    <submittedName>
        <fullName evidence="2">Uncharacterized protein</fullName>
    </submittedName>
</protein>
<comment type="caution">
    <text evidence="2">The sequence shown here is derived from an EMBL/GenBank/DDBJ whole genome shotgun (WGS) entry which is preliminary data.</text>
</comment>
<evidence type="ECO:0000313" key="3">
    <source>
        <dbReference type="Proteomes" id="UP000262477"/>
    </source>
</evidence>
<dbReference type="Pfam" id="PF20401">
    <property type="entry name" value="Rhomboid_2"/>
    <property type="match status" value="1"/>
</dbReference>
<dbReference type="AlphaFoldDB" id="A0A371PWJ8"/>
<organism evidence="2 3">
    <name type="scientific">Streptomyces inhibens</name>
    <dbReference type="NCBI Taxonomy" id="2293571"/>
    <lineage>
        <taxon>Bacteria</taxon>
        <taxon>Bacillati</taxon>
        <taxon>Actinomycetota</taxon>
        <taxon>Actinomycetes</taxon>
        <taxon>Kitasatosporales</taxon>
        <taxon>Streptomycetaceae</taxon>
        <taxon>Streptomyces</taxon>
    </lineage>
</organism>
<accession>A0A371PWJ8</accession>
<feature type="transmembrane region" description="Helical" evidence="1">
    <location>
        <begin position="195"/>
        <end position="215"/>
    </location>
</feature>
<dbReference type="EMBL" id="QUAC01000235">
    <property type="protein sequence ID" value="REK86842.1"/>
    <property type="molecule type" value="Genomic_DNA"/>
</dbReference>
<feature type="transmembrane region" description="Helical" evidence="1">
    <location>
        <begin position="112"/>
        <end position="137"/>
    </location>
</feature>
<evidence type="ECO:0000256" key="1">
    <source>
        <dbReference type="SAM" id="Phobius"/>
    </source>
</evidence>